<proteinExistence type="predicted"/>
<protein>
    <submittedName>
        <fullName evidence="1">Uncharacterized protein</fullName>
    </submittedName>
</protein>
<dbReference type="EMBL" id="BBML01000006">
    <property type="protein sequence ID" value="GAK97480.1"/>
    <property type="molecule type" value="Genomic_DNA"/>
</dbReference>
<evidence type="ECO:0000313" key="1">
    <source>
        <dbReference type="EMBL" id="GAK97480.1"/>
    </source>
</evidence>
<dbReference type="Proteomes" id="UP000029221">
    <property type="component" value="Unassembled WGS sequence"/>
</dbReference>
<gene>
    <name evidence="1" type="ORF">JCM19294_16</name>
</gene>
<reference evidence="1" key="1">
    <citation type="journal article" date="2014" name="Genome Announc.">
        <title>Draft Genome Sequences of Marine Flavobacterium Nonlabens Strains NR17, NR24, NR27, NR32, NR33, and Ara13.</title>
        <authorList>
            <person name="Nakanishi M."/>
            <person name="Meirelles P."/>
            <person name="Suzuki R."/>
            <person name="Takatani N."/>
            <person name="Mino S."/>
            <person name="Suda W."/>
            <person name="Oshima K."/>
            <person name="Hattori M."/>
            <person name="Ohkuma M."/>
            <person name="Hosokawa M."/>
            <person name="Miyashita K."/>
            <person name="Thompson F.L."/>
            <person name="Niwa A."/>
            <person name="Sawabe T."/>
            <person name="Sawabe T."/>
        </authorList>
    </citation>
    <scope>NUCLEOTIDE SEQUENCE [LARGE SCALE GENOMIC DNA]</scope>
    <source>
        <strain evidence="1">JCM 19294</strain>
    </source>
</reference>
<evidence type="ECO:0000313" key="2">
    <source>
        <dbReference type="Proteomes" id="UP000029221"/>
    </source>
</evidence>
<dbReference type="RefSeq" id="WP_042279137.1">
    <property type="nucleotide sequence ID" value="NZ_BBML01000006.1"/>
</dbReference>
<organism evidence="1 2">
    <name type="scientific">Nonlabens tegetincola</name>
    <dbReference type="NCBI Taxonomy" id="323273"/>
    <lineage>
        <taxon>Bacteria</taxon>
        <taxon>Pseudomonadati</taxon>
        <taxon>Bacteroidota</taxon>
        <taxon>Flavobacteriia</taxon>
        <taxon>Flavobacteriales</taxon>
        <taxon>Flavobacteriaceae</taxon>
        <taxon>Nonlabens</taxon>
    </lineage>
</organism>
<sequence>MFLGLQLLFLLLISPIIIGVFIYGLKRKTESSGKLILTLYAIGFSSILLLWIIGTLNQKKILEKSDFYGEYIIDRDYFSGKQADWQYNNFRFEIKENDSIYFYITNGKLIKESYKGTISTVAPYQSARLKIRMDLPTHHVLNSNPTIYRESWGFYMVFNSPKFHNMYFRKGEWKEIK</sequence>
<keyword evidence="2" id="KW-1185">Reference proteome</keyword>
<comment type="caution">
    <text evidence="1">The sequence shown here is derived from an EMBL/GenBank/DDBJ whole genome shotgun (WGS) entry which is preliminary data.</text>
</comment>
<dbReference type="AlphaFoldDB" id="A0A090Q3E4"/>
<name>A0A090Q3E4_9FLAO</name>
<dbReference type="STRING" id="319236.BST91_05635"/>
<accession>A0A090Q3E4</accession>
<dbReference type="eggNOG" id="ENOG5031E1I">
    <property type="taxonomic scope" value="Bacteria"/>
</dbReference>